<dbReference type="Gene3D" id="1.10.472.10">
    <property type="entry name" value="Cyclin-like"/>
    <property type="match status" value="2"/>
</dbReference>
<dbReference type="CDD" id="cd20537">
    <property type="entry name" value="CYCLIN_CCNO-like_rpt2"/>
    <property type="match status" value="1"/>
</dbReference>
<dbReference type="CTD" id="79935"/>
<dbReference type="SMART" id="SM00385">
    <property type="entry name" value="CYCLIN"/>
    <property type="match status" value="2"/>
</dbReference>
<sequence>MSCLRGRGLLAGTSPSLPRLVMDMAAGPGGSERGVGGRERGCPAHLGSLGGSRALTGWSKGLGARTPGCPQHWEGSGGTCRAGSPCPPQRPPAGWAPRGWESARVATAEMRALVVDWLVQVQECLGLADDTLHLAVQLLDAYGQAGPVRVRTLQLLGLACLFLACKMEETHCPAPATLCFMTEDMFSHTALLRMERRVLRRLRFRLHRASPAGLLRLLATLGHCSPETGALAMYFLELSLLEAECVAFAPGPRAAAALSLAQRVQQDAGGPGAPAPLCSEEELRALHPFVARAALRAGSGALRAIFLKHSRPQRLGASTSPAIARSCYLARCLAPGPELPPRSLGQSPPAAPVVPTLRGLLGGEQGPGRLGPPALL</sequence>
<dbReference type="eggNOG" id="KOG0654">
    <property type="taxonomic scope" value="Eukaryota"/>
</dbReference>
<organism evidence="6 7">
    <name type="scientific">Alligator sinensis</name>
    <name type="common">Chinese alligator</name>
    <dbReference type="NCBI Taxonomy" id="38654"/>
    <lineage>
        <taxon>Eukaryota</taxon>
        <taxon>Metazoa</taxon>
        <taxon>Chordata</taxon>
        <taxon>Craniata</taxon>
        <taxon>Vertebrata</taxon>
        <taxon>Euteleostomi</taxon>
        <taxon>Archelosauria</taxon>
        <taxon>Archosauria</taxon>
        <taxon>Crocodylia</taxon>
        <taxon>Alligatoridae</taxon>
        <taxon>Alligatorinae</taxon>
        <taxon>Alligator</taxon>
    </lineage>
</organism>
<dbReference type="Pfam" id="PF00134">
    <property type="entry name" value="Cyclin_N"/>
    <property type="match status" value="1"/>
</dbReference>
<dbReference type="PANTHER" id="PTHR10177">
    <property type="entry name" value="CYCLINS"/>
    <property type="match status" value="1"/>
</dbReference>
<comment type="similarity">
    <text evidence="2">Belongs to the cyclin family.</text>
</comment>
<evidence type="ECO:0000256" key="3">
    <source>
        <dbReference type="SAM" id="MobiDB-lite"/>
    </source>
</evidence>
<dbReference type="Proteomes" id="UP000189705">
    <property type="component" value="Unplaced"/>
</dbReference>
<feature type="domain" description="Cyclin C-terminal" evidence="5">
    <location>
        <begin position="209"/>
        <end position="323"/>
    </location>
</feature>
<evidence type="ECO:0000259" key="4">
    <source>
        <dbReference type="SMART" id="SM00385"/>
    </source>
</evidence>
<feature type="domain" description="Cyclin-like" evidence="4">
    <location>
        <begin position="116"/>
        <end position="200"/>
    </location>
</feature>
<evidence type="ECO:0000256" key="2">
    <source>
        <dbReference type="RuleBase" id="RU000383"/>
    </source>
</evidence>
<dbReference type="InterPro" id="IPR004367">
    <property type="entry name" value="Cyclin_C-dom"/>
</dbReference>
<evidence type="ECO:0000313" key="6">
    <source>
        <dbReference type="Proteomes" id="UP000189705"/>
    </source>
</evidence>
<evidence type="ECO:0000259" key="5">
    <source>
        <dbReference type="SMART" id="SM01332"/>
    </source>
</evidence>
<dbReference type="SMART" id="SM01332">
    <property type="entry name" value="Cyclin_C"/>
    <property type="match status" value="1"/>
</dbReference>
<dbReference type="InterPro" id="IPR036915">
    <property type="entry name" value="Cyclin-like_sf"/>
</dbReference>
<dbReference type="RefSeq" id="XP_006031478.2">
    <property type="nucleotide sequence ID" value="XM_006031416.2"/>
</dbReference>
<dbReference type="Pfam" id="PF02984">
    <property type="entry name" value="Cyclin_C"/>
    <property type="match status" value="1"/>
</dbReference>
<evidence type="ECO:0000256" key="1">
    <source>
        <dbReference type="ARBA" id="ARBA00023127"/>
    </source>
</evidence>
<keyword evidence="1 2" id="KW-0195">Cyclin</keyword>
<dbReference type="SUPFAM" id="SSF47954">
    <property type="entry name" value="Cyclin-like"/>
    <property type="match status" value="2"/>
</dbReference>
<dbReference type="FunFam" id="1.10.472.10:FF:000057">
    <property type="entry name" value="Cyclin N-terminal domain containing 2"/>
    <property type="match status" value="1"/>
</dbReference>
<dbReference type="KEGG" id="asn:102374502"/>
<gene>
    <name evidence="7" type="primary">CNTD2</name>
</gene>
<dbReference type="CDD" id="cd20542">
    <property type="entry name" value="CYCLIN_CNTD2"/>
    <property type="match status" value="1"/>
</dbReference>
<dbReference type="InParanoid" id="A0A1U7RYI5"/>
<proteinExistence type="inferred from homology"/>
<dbReference type="InterPro" id="IPR013763">
    <property type="entry name" value="Cyclin-like_dom"/>
</dbReference>
<dbReference type="InterPro" id="IPR006671">
    <property type="entry name" value="Cyclin_N"/>
</dbReference>
<feature type="domain" description="Cyclin-like" evidence="4">
    <location>
        <begin position="213"/>
        <end position="298"/>
    </location>
</feature>
<dbReference type="STRING" id="38654.A0A1U7RYI5"/>
<dbReference type="GeneID" id="102374502"/>
<name>A0A1U7RYI5_ALLSI</name>
<dbReference type="AlphaFoldDB" id="A0A1U7RYI5"/>
<keyword evidence="6" id="KW-1185">Reference proteome</keyword>
<evidence type="ECO:0000313" key="7">
    <source>
        <dbReference type="RefSeq" id="XP_006031478.2"/>
    </source>
</evidence>
<feature type="region of interest" description="Disordered" evidence="3">
    <location>
        <begin position="340"/>
        <end position="376"/>
    </location>
</feature>
<accession>A0A1U7RYI5</accession>
<protein>
    <submittedName>
        <fullName evidence="7">Cyclin N-terminal domain-containing protein 2</fullName>
    </submittedName>
</protein>
<dbReference type="InterPro" id="IPR039361">
    <property type="entry name" value="Cyclin"/>
</dbReference>
<reference evidence="7" key="1">
    <citation type="submission" date="2025-08" db="UniProtKB">
        <authorList>
            <consortium name="RefSeq"/>
        </authorList>
    </citation>
    <scope>IDENTIFICATION</scope>
</reference>
<feature type="compositionally biased region" description="Gly residues" evidence="3">
    <location>
        <begin position="360"/>
        <end position="369"/>
    </location>
</feature>